<comment type="caution">
    <text evidence="12">The sequence shown here is derived from an EMBL/GenBank/DDBJ whole genome shotgun (WGS) entry which is preliminary data.</text>
</comment>
<evidence type="ECO:0000313" key="12">
    <source>
        <dbReference type="EMBL" id="KOY16515.1"/>
    </source>
</evidence>
<evidence type="ECO:0000256" key="3">
    <source>
        <dbReference type="ARBA" id="ARBA00022553"/>
    </source>
</evidence>
<dbReference type="Pfam" id="PF02518">
    <property type="entry name" value="HATPase_c"/>
    <property type="match status" value="1"/>
</dbReference>
<dbReference type="GO" id="GO:0016020">
    <property type="term" value="C:membrane"/>
    <property type="evidence" value="ECO:0007669"/>
    <property type="project" value="InterPro"/>
</dbReference>
<protein>
    <recommendedName>
        <fullName evidence="2">histidine kinase</fullName>
        <ecNumber evidence="2">2.7.13.3</ecNumber>
    </recommendedName>
</protein>
<dbReference type="GO" id="GO:0046983">
    <property type="term" value="F:protein dimerization activity"/>
    <property type="evidence" value="ECO:0007669"/>
    <property type="project" value="InterPro"/>
</dbReference>
<dbReference type="InterPro" id="IPR050482">
    <property type="entry name" value="Sensor_HK_TwoCompSys"/>
</dbReference>
<dbReference type="PANTHER" id="PTHR24421:SF10">
    <property type="entry name" value="NITRATE_NITRITE SENSOR PROTEIN NARQ"/>
    <property type="match status" value="1"/>
</dbReference>
<dbReference type="EC" id="2.7.13.3" evidence="2"/>
<dbReference type="SUPFAM" id="SSF55874">
    <property type="entry name" value="ATPase domain of HSP90 chaperone/DNA topoisomerase II/histidine kinase"/>
    <property type="match status" value="1"/>
</dbReference>
<accession>A0A0N0UI26</accession>
<dbReference type="Gene3D" id="3.30.565.10">
    <property type="entry name" value="Histidine kinase-like ATPase, C-terminal domain"/>
    <property type="match status" value="1"/>
</dbReference>
<keyword evidence="6 12" id="KW-0418">Kinase</keyword>
<dbReference type="Pfam" id="PF07730">
    <property type="entry name" value="HisKA_3"/>
    <property type="match status" value="1"/>
</dbReference>
<evidence type="ECO:0000256" key="7">
    <source>
        <dbReference type="ARBA" id="ARBA00022840"/>
    </source>
</evidence>
<keyword evidence="4" id="KW-0808">Transferase</keyword>
<keyword evidence="13" id="KW-1185">Reference proteome</keyword>
<feature type="transmembrane region" description="Helical" evidence="9">
    <location>
        <begin position="40"/>
        <end position="58"/>
    </location>
</feature>
<reference evidence="12 13" key="1">
    <citation type="submission" date="2015-08" db="EMBL/GenBank/DDBJ databases">
        <title>Draft genome sequence of cellulolytic and xylanolytic Paenibacillus sp. A59, isolated from a decaying forest soil from Patagonia, Argentina.</title>
        <authorList>
            <person name="Ghio S."/>
            <person name="Caceres A.M."/>
            <person name="Talia P."/>
            <person name="Grasso D."/>
            <person name="Campos E."/>
        </authorList>
    </citation>
    <scope>NUCLEOTIDE SEQUENCE [LARGE SCALE GENOMIC DNA]</scope>
    <source>
        <strain evidence="12 13">A59</strain>
    </source>
</reference>
<keyword evidence="7" id="KW-0067">ATP-binding</keyword>
<comment type="catalytic activity">
    <reaction evidence="1">
        <text>ATP + protein L-histidine = ADP + protein N-phospho-L-histidine.</text>
        <dbReference type="EC" id="2.7.13.3"/>
    </reaction>
</comment>
<keyword evidence="3" id="KW-0597">Phosphoprotein</keyword>
<name>A0A0N0UI26_9BACL</name>
<dbReference type="InterPro" id="IPR003594">
    <property type="entry name" value="HATPase_dom"/>
</dbReference>
<dbReference type="GO" id="GO:0005524">
    <property type="term" value="F:ATP binding"/>
    <property type="evidence" value="ECO:0007669"/>
    <property type="project" value="UniProtKB-KW"/>
</dbReference>
<gene>
    <name evidence="12" type="ORF">AMS66_11715</name>
</gene>
<feature type="domain" description="Histidine kinase/HSP90-like ATPase" evidence="10">
    <location>
        <begin position="191"/>
        <end position="274"/>
    </location>
</feature>
<dbReference type="InterPro" id="IPR011712">
    <property type="entry name" value="Sig_transdc_His_kin_sub3_dim/P"/>
</dbReference>
<keyword evidence="9" id="KW-0472">Membrane</keyword>
<evidence type="ECO:0000256" key="6">
    <source>
        <dbReference type="ARBA" id="ARBA00022777"/>
    </source>
</evidence>
<evidence type="ECO:0000259" key="11">
    <source>
        <dbReference type="Pfam" id="PF07730"/>
    </source>
</evidence>
<evidence type="ECO:0000256" key="4">
    <source>
        <dbReference type="ARBA" id="ARBA00022679"/>
    </source>
</evidence>
<dbReference type="Proteomes" id="UP000037688">
    <property type="component" value="Unassembled WGS sequence"/>
</dbReference>
<evidence type="ECO:0000256" key="9">
    <source>
        <dbReference type="SAM" id="Phobius"/>
    </source>
</evidence>
<dbReference type="PATRIC" id="fig|1705561.3.peg.2220"/>
<dbReference type="GO" id="GO:0000155">
    <property type="term" value="F:phosphorelay sensor kinase activity"/>
    <property type="evidence" value="ECO:0007669"/>
    <property type="project" value="InterPro"/>
</dbReference>
<dbReference type="Gene3D" id="1.20.5.1930">
    <property type="match status" value="1"/>
</dbReference>
<sequence length="281" mass="33230">MSYKQIKWMILLIPTLTVGLWEYVRHQFLLPYISMDLGNWLTPVIVYVVSITLLTRLFHMLERIQKELEHEREAKAAFESREKMAKELHDGIAQSLFLLSVKVGRLEEQAKQDQQLDDVYSIKKTVHEVNRYVRQAIADLRYDPNVDQAFTMNESVTLLGQIRRISRDMPVRIELDWSIPEDTFTDKEKVELLACIREALFNIQKHASASQAWIQGNGHKECWNITIRDNGKGFEMNPFERKDRYGLKIMRERMSELNFTMQFRREQQLTVVEFSKDGEMQ</sequence>
<keyword evidence="9" id="KW-0812">Transmembrane</keyword>
<evidence type="ECO:0000259" key="10">
    <source>
        <dbReference type="Pfam" id="PF02518"/>
    </source>
</evidence>
<organism evidence="12 13">
    <name type="scientific">Paenibacillus xylanivorans</name>
    <dbReference type="NCBI Taxonomy" id="1705561"/>
    <lineage>
        <taxon>Bacteria</taxon>
        <taxon>Bacillati</taxon>
        <taxon>Bacillota</taxon>
        <taxon>Bacilli</taxon>
        <taxon>Bacillales</taxon>
        <taxon>Paenibacillaceae</taxon>
        <taxon>Paenibacillus</taxon>
    </lineage>
</organism>
<dbReference type="AlphaFoldDB" id="A0A0N0UI26"/>
<keyword evidence="9" id="KW-1133">Transmembrane helix</keyword>
<feature type="transmembrane region" description="Helical" evidence="9">
    <location>
        <begin position="7"/>
        <end position="24"/>
    </location>
</feature>
<proteinExistence type="predicted"/>
<dbReference type="InterPro" id="IPR036890">
    <property type="entry name" value="HATPase_C_sf"/>
</dbReference>
<dbReference type="PANTHER" id="PTHR24421">
    <property type="entry name" value="NITRATE/NITRITE SENSOR PROTEIN NARX-RELATED"/>
    <property type="match status" value="1"/>
</dbReference>
<keyword evidence="8" id="KW-0902">Two-component regulatory system</keyword>
<dbReference type="CDD" id="cd16917">
    <property type="entry name" value="HATPase_UhpB-NarQ-NarX-like"/>
    <property type="match status" value="1"/>
</dbReference>
<keyword evidence="5" id="KW-0547">Nucleotide-binding</keyword>
<evidence type="ECO:0000256" key="2">
    <source>
        <dbReference type="ARBA" id="ARBA00012438"/>
    </source>
</evidence>
<evidence type="ECO:0000256" key="8">
    <source>
        <dbReference type="ARBA" id="ARBA00023012"/>
    </source>
</evidence>
<dbReference type="OrthoDB" id="773385at2"/>
<evidence type="ECO:0000256" key="1">
    <source>
        <dbReference type="ARBA" id="ARBA00000085"/>
    </source>
</evidence>
<evidence type="ECO:0000313" key="13">
    <source>
        <dbReference type="Proteomes" id="UP000037688"/>
    </source>
</evidence>
<dbReference type="EMBL" id="LITU01000053">
    <property type="protein sequence ID" value="KOY16515.1"/>
    <property type="molecule type" value="Genomic_DNA"/>
</dbReference>
<dbReference type="RefSeq" id="WP_053780950.1">
    <property type="nucleotide sequence ID" value="NZ_LITU01000053.1"/>
</dbReference>
<feature type="domain" description="Signal transduction histidine kinase subgroup 3 dimerisation and phosphoacceptor" evidence="11">
    <location>
        <begin position="81"/>
        <end position="141"/>
    </location>
</feature>
<evidence type="ECO:0000256" key="5">
    <source>
        <dbReference type="ARBA" id="ARBA00022741"/>
    </source>
</evidence>